<keyword evidence="4" id="KW-1003">Cell membrane</keyword>
<accession>A0A940DL99</accession>
<keyword evidence="5 10" id="KW-0812">Transmembrane</keyword>
<dbReference type="GO" id="GO:0042910">
    <property type="term" value="F:xenobiotic transmembrane transporter activity"/>
    <property type="evidence" value="ECO:0007669"/>
    <property type="project" value="InterPro"/>
</dbReference>
<protein>
    <recommendedName>
        <fullName evidence="9">Multidrug-efflux transporter</fullName>
    </recommendedName>
</protein>
<evidence type="ECO:0000256" key="2">
    <source>
        <dbReference type="ARBA" id="ARBA00022448"/>
    </source>
</evidence>
<dbReference type="PIRSF" id="PIRSF006603">
    <property type="entry name" value="DinF"/>
    <property type="match status" value="1"/>
</dbReference>
<evidence type="ECO:0000256" key="1">
    <source>
        <dbReference type="ARBA" id="ARBA00004651"/>
    </source>
</evidence>
<feature type="transmembrane region" description="Helical" evidence="10">
    <location>
        <begin position="416"/>
        <end position="435"/>
    </location>
</feature>
<feature type="transmembrane region" description="Helical" evidence="10">
    <location>
        <begin position="256"/>
        <end position="277"/>
    </location>
</feature>
<comment type="caution">
    <text evidence="11">The sequence shown here is derived from an EMBL/GenBank/DDBJ whole genome shotgun (WGS) entry which is preliminary data.</text>
</comment>
<keyword evidence="3" id="KW-0050">Antiport</keyword>
<dbReference type="GO" id="GO:0006811">
    <property type="term" value="P:monoatomic ion transport"/>
    <property type="evidence" value="ECO:0007669"/>
    <property type="project" value="UniProtKB-KW"/>
</dbReference>
<organism evidence="11 12">
    <name type="scientific">Candidatus Aphodosoma intestinipullorum</name>
    <dbReference type="NCBI Taxonomy" id="2840674"/>
    <lineage>
        <taxon>Bacteria</taxon>
        <taxon>Pseudomonadati</taxon>
        <taxon>Bacteroidota</taxon>
        <taxon>Bacteroidia</taxon>
        <taxon>Bacteroidales</taxon>
        <taxon>Candidatus Aphodosoma</taxon>
    </lineage>
</organism>
<keyword evidence="8 10" id="KW-0472">Membrane</keyword>
<evidence type="ECO:0000313" key="11">
    <source>
        <dbReference type="EMBL" id="MBO8440017.1"/>
    </source>
</evidence>
<gene>
    <name evidence="11" type="ORF">IAC51_05130</name>
</gene>
<dbReference type="EMBL" id="JADIMV010000086">
    <property type="protein sequence ID" value="MBO8440017.1"/>
    <property type="molecule type" value="Genomic_DNA"/>
</dbReference>
<evidence type="ECO:0000256" key="10">
    <source>
        <dbReference type="SAM" id="Phobius"/>
    </source>
</evidence>
<dbReference type="CDD" id="cd13138">
    <property type="entry name" value="MATE_yoeA_like"/>
    <property type="match status" value="1"/>
</dbReference>
<evidence type="ECO:0000256" key="6">
    <source>
        <dbReference type="ARBA" id="ARBA00022989"/>
    </source>
</evidence>
<feature type="transmembrane region" description="Helical" evidence="10">
    <location>
        <begin position="233"/>
        <end position="250"/>
    </location>
</feature>
<feature type="transmembrane region" description="Helical" evidence="10">
    <location>
        <begin position="12"/>
        <end position="32"/>
    </location>
</feature>
<evidence type="ECO:0000256" key="7">
    <source>
        <dbReference type="ARBA" id="ARBA00023065"/>
    </source>
</evidence>
<dbReference type="PANTHER" id="PTHR43298">
    <property type="entry name" value="MULTIDRUG RESISTANCE PROTEIN NORM-RELATED"/>
    <property type="match status" value="1"/>
</dbReference>
<dbReference type="PANTHER" id="PTHR43298:SF2">
    <property type="entry name" value="FMN_FAD EXPORTER YEEO-RELATED"/>
    <property type="match status" value="1"/>
</dbReference>
<feature type="transmembrane region" description="Helical" evidence="10">
    <location>
        <begin position="93"/>
        <end position="115"/>
    </location>
</feature>
<dbReference type="InterPro" id="IPR048279">
    <property type="entry name" value="MdtK-like"/>
</dbReference>
<proteinExistence type="predicted"/>
<reference evidence="11" key="2">
    <citation type="journal article" date="2021" name="PeerJ">
        <title>Extensive microbial diversity within the chicken gut microbiome revealed by metagenomics and culture.</title>
        <authorList>
            <person name="Gilroy R."/>
            <person name="Ravi A."/>
            <person name="Getino M."/>
            <person name="Pursley I."/>
            <person name="Horton D.L."/>
            <person name="Alikhan N.F."/>
            <person name="Baker D."/>
            <person name="Gharbi K."/>
            <person name="Hall N."/>
            <person name="Watson M."/>
            <person name="Adriaenssens E.M."/>
            <person name="Foster-Nyarko E."/>
            <person name="Jarju S."/>
            <person name="Secka A."/>
            <person name="Antonio M."/>
            <person name="Oren A."/>
            <person name="Chaudhuri R.R."/>
            <person name="La Ragione R."/>
            <person name="Hildebrand F."/>
            <person name="Pallen M.J."/>
        </authorList>
    </citation>
    <scope>NUCLEOTIDE SEQUENCE</scope>
    <source>
        <strain evidence="11">3924</strain>
    </source>
</reference>
<feature type="transmembrane region" description="Helical" evidence="10">
    <location>
        <begin position="163"/>
        <end position="189"/>
    </location>
</feature>
<evidence type="ECO:0000256" key="4">
    <source>
        <dbReference type="ARBA" id="ARBA00022475"/>
    </source>
</evidence>
<feature type="transmembrane region" description="Helical" evidence="10">
    <location>
        <begin position="38"/>
        <end position="62"/>
    </location>
</feature>
<comment type="subcellular location">
    <subcellularLocation>
        <location evidence="1">Cell membrane</location>
        <topology evidence="1">Multi-pass membrane protein</topology>
    </subcellularLocation>
</comment>
<feature type="transmembrane region" description="Helical" evidence="10">
    <location>
        <begin position="135"/>
        <end position="156"/>
    </location>
</feature>
<reference evidence="11" key="1">
    <citation type="submission" date="2020-10" db="EMBL/GenBank/DDBJ databases">
        <authorList>
            <person name="Gilroy R."/>
        </authorList>
    </citation>
    <scope>NUCLEOTIDE SEQUENCE</scope>
    <source>
        <strain evidence="11">3924</strain>
    </source>
</reference>
<name>A0A940DL99_9BACT</name>
<evidence type="ECO:0000256" key="3">
    <source>
        <dbReference type="ARBA" id="ARBA00022449"/>
    </source>
</evidence>
<dbReference type="GO" id="GO:0015297">
    <property type="term" value="F:antiporter activity"/>
    <property type="evidence" value="ECO:0007669"/>
    <property type="project" value="UniProtKB-KW"/>
</dbReference>
<keyword evidence="2" id="KW-0813">Transport</keyword>
<dbReference type="InterPro" id="IPR002528">
    <property type="entry name" value="MATE_fam"/>
</dbReference>
<dbReference type="InterPro" id="IPR050222">
    <property type="entry name" value="MATE_MdtK"/>
</dbReference>
<evidence type="ECO:0000256" key="9">
    <source>
        <dbReference type="ARBA" id="ARBA00031636"/>
    </source>
</evidence>
<dbReference type="GO" id="GO:0005886">
    <property type="term" value="C:plasma membrane"/>
    <property type="evidence" value="ECO:0007669"/>
    <property type="project" value="UniProtKB-SubCell"/>
</dbReference>
<feature type="transmembrane region" description="Helical" evidence="10">
    <location>
        <begin position="316"/>
        <end position="336"/>
    </location>
</feature>
<dbReference type="NCBIfam" id="TIGR00797">
    <property type="entry name" value="matE"/>
    <property type="match status" value="1"/>
</dbReference>
<evidence type="ECO:0000313" key="12">
    <source>
        <dbReference type="Proteomes" id="UP000712007"/>
    </source>
</evidence>
<evidence type="ECO:0000256" key="5">
    <source>
        <dbReference type="ARBA" id="ARBA00022692"/>
    </source>
</evidence>
<dbReference type="AlphaFoldDB" id="A0A940DL99"/>
<dbReference type="Pfam" id="PF01554">
    <property type="entry name" value="MatE"/>
    <property type="match status" value="2"/>
</dbReference>
<keyword evidence="6 10" id="KW-1133">Transmembrane helix</keyword>
<keyword evidence="7" id="KW-0406">Ion transport</keyword>
<evidence type="ECO:0000256" key="8">
    <source>
        <dbReference type="ARBA" id="ARBA00023136"/>
    </source>
</evidence>
<feature type="transmembrane region" description="Helical" evidence="10">
    <location>
        <begin position="356"/>
        <end position="378"/>
    </location>
</feature>
<sequence length="447" mass="48317">MRATVMTEGGIMRGMVVFAMPLMLGNILQQFYNLADTFIVGRFIGAGALAAVGAAYALMVFINSVQLGLCMGSGTLFSLHFGAGRMDRLRHGVYVSFVFIGLITVALNVAVFLLIDPLMRLLQVPGDVYGMMREYLLVVFCGIGFSFIYNFFASLLRAVGNSVVPLVALVVSVVLNVVLDIVFVCVFGWGVAGAAWATVISQGVSAAWLTLYTMRRMAELLPGREERRFSRSVLGEIGSYSLLTCLQQSVMNFGILMVQGLVNSFGTAVMAAFAAAVKIDTLAYMPAQDFGNAYSVFVAQNYGASKVDRVRRGTRGAFALVSAFCLAVSVLVFIFAEPLMGVFVGDEPEIVRIGSGYLRIEGAFYCGIGILFLLYGYYRAVRRPAFSVVLTVISLGTRVAFAYALSAIPAVGVAGIWWSVPVGWALADAVGLIYYRKINRLHNDIAL</sequence>
<feature type="transmembrane region" description="Helical" evidence="10">
    <location>
        <begin position="195"/>
        <end position="212"/>
    </location>
</feature>
<dbReference type="Proteomes" id="UP000712007">
    <property type="component" value="Unassembled WGS sequence"/>
</dbReference>
<feature type="transmembrane region" description="Helical" evidence="10">
    <location>
        <begin position="385"/>
        <end position="404"/>
    </location>
</feature>